<accession>A0ACB7YCI4</accession>
<evidence type="ECO:0000313" key="1">
    <source>
        <dbReference type="EMBL" id="KAH7850799.1"/>
    </source>
</evidence>
<keyword evidence="2" id="KW-1185">Reference proteome</keyword>
<name>A0ACB7YCI4_9ERIC</name>
<dbReference type="EMBL" id="CM037158">
    <property type="protein sequence ID" value="KAH7850799.1"/>
    <property type="molecule type" value="Genomic_DNA"/>
</dbReference>
<proteinExistence type="predicted"/>
<evidence type="ECO:0000313" key="2">
    <source>
        <dbReference type="Proteomes" id="UP000828048"/>
    </source>
</evidence>
<reference evidence="1 2" key="1">
    <citation type="journal article" date="2021" name="Hortic Res">
        <title>High-quality reference genome and annotation aids understanding of berry development for evergreen blueberry (Vaccinium darrowii).</title>
        <authorList>
            <person name="Yu J."/>
            <person name="Hulse-Kemp A.M."/>
            <person name="Babiker E."/>
            <person name="Staton M."/>
        </authorList>
    </citation>
    <scope>NUCLEOTIDE SEQUENCE [LARGE SCALE GENOMIC DNA]</scope>
    <source>
        <strain evidence="2">cv. NJ 8807/NJ 8810</strain>
        <tissue evidence="1">Young leaf</tissue>
    </source>
</reference>
<organism evidence="1 2">
    <name type="scientific">Vaccinium darrowii</name>
    <dbReference type="NCBI Taxonomy" id="229202"/>
    <lineage>
        <taxon>Eukaryota</taxon>
        <taxon>Viridiplantae</taxon>
        <taxon>Streptophyta</taxon>
        <taxon>Embryophyta</taxon>
        <taxon>Tracheophyta</taxon>
        <taxon>Spermatophyta</taxon>
        <taxon>Magnoliopsida</taxon>
        <taxon>eudicotyledons</taxon>
        <taxon>Gunneridae</taxon>
        <taxon>Pentapetalae</taxon>
        <taxon>asterids</taxon>
        <taxon>Ericales</taxon>
        <taxon>Ericaceae</taxon>
        <taxon>Vaccinioideae</taxon>
        <taxon>Vaccinieae</taxon>
        <taxon>Vaccinium</taxon>
    </lineage>
</organism>
<dbReference type="Proteomes" id="UP000828048">
    <property type="component" value="Chromosome 8"/>
</dbReference>
<gene>
    <name evidence="1" type="ORF">Vadar_003176</name>
</gene>
<protein>
    <submittedName>
        <fullName evidence="1">Uncharacterized protein</fullName>
    </submittedName>
</protein>
<sequence>MHNCWCHMAEPCHLALMWLHPWLHVTICAPTQHRHLPTTPRTKRPTRLLGALAVGLHGLLSDWACPDGSGVRVGSTHITPPISAASPLGLIVELLMLSSPIPVSTMQAIRMITDLHFDLLKCIMILMVKSSDGATNLARAASVCSVFSKVAKDTDVLKVVCFPDVIINPCGLFKQTNGLLHRCAQVGNAAAQYLLAKVILMSSSQLLPAVRKRGHTSSSSQRLNLKECLRKMPQDVAANFMAHFAPDQACNTKYPSQTFLHSELVRNFLCQCSAHDIILMHLHLNDYVDCFAEHGSRGNYVLHYLINKMCHYGHRVVASGGETIEEKKEMKVMFAEQREQLLAWKIARESDQGVVTEENHNEFVELSRAKWLLVSSSVFPYKTYASTGDLELDGLYARSEFEECRISTIACFDHVFP</sequence>
<comment type="caution">
    <text evidence="1">The sequence shown here is derived from an EMBL/GenBank/DDBJ whole genome shotgun (WGS) entry which is preliminary data.</text>
</comment>